<accession>A0ABU1UV17</accession>
<name>A0ABU1UV17_9GAMM</name>
<feature type="chain" id="PRO_5046195768" evidence="1">
    <location>
        <begin position="25"/>
        <end position="98"/>
    </location>
</feature>
<evidence type="ECO:0000313" key="2">
    <source>
        <dbReference type="EMBL" id="MDR7089036.1"/>
    </source>
</evidence>
<gene>
    <name evidence="2" type="ORF">J2X05_001042</name>
</gene>
<evidence type="ECO:0000313" key="3">
    <source>
        <dbReference type="Proteomes" id="UP001253595"/>
    </source>
</evidence>
<keyword evidence="1" id="KW-0732">Signal</keyword>
<feature type="signal peptide" evidence="1">
    <location>
        <begin position="1"/>
        <end position="24"/>
    </location>
</feature>
<dbReference type="EMBL" id="JAVDVX010000002">
    <property type="protein sequence ID" value="MDR7089036.1"/>
    <property type="molecule type" value="Genomic_DNA"/>
</dbReference>
<comment type="caution">
    <text evidence="2">The sequence shown here is derived from an EMBL/GenBank/DDBJ whole genome shotgun (WGS) entry which is preliminary data.</text>
</comment>
<sequence>MKHNCLHRQWIIGLLLILPFDAHATEENTPPSAELLQYLVEFSDVQGELMEPEMLMTVSEITETEMEKISAKAISVDGVSANKLRDEKAAVQADEVQP</sequence>
<dbReference type="Proteomes" id="UP001253595">
    <property type="component" value="Unassembled WGS sequence"/>
</dbReference>
<reference evidence="2 3" key="1">
    <citation type="submission" date="2023-07" db="EMBL/GenBank/DDBJ databases">
        <title>Sorghum-associated microbial communities from plants grown in Nebraska, USA.</title>
        <authorList>
            <person name="Schachtman D."/>
        </authorList>
    </citation>
    <scope>NUCLEOTIDE SEQUENCE [LARGE SCALE GENOMIC DNA]</scope>
    <source>
        <strain evidence="2 3">BE190</strain>
    </source>
</reference>
<dbReference type="RefSeq" id="WP_310069591.1">
    <property type="nucleotide sequence ID" value="NZ_JAVDVX010000002.1"/>
</dbReference>
<proteinExistence type="predicted"/>
<evidence type="ECO:0000256" key="1">
    <source>
        <dbReference type="SAM" id="SignalP"/>
    </source>
</evidence>
<keyword evidence="3" id="KW-1185">Reference proteome</keyword>
<organism evidence="2 3">
    <name type="scientific">Cellvibrio fibrivorans</name>
    <dbReference type="NCBI Taxonomy" id="126350"/>
    <lineage>
        <taxon>Bacteria</taxon>
        <taxon>Pseudomonadati</taxon>
        <taxon>Pseudomonadota</taxon>
        <taxon>Gammaproteobacteria</taxon>
        <taxon>Cellvibrionales</taxon>
        <taxon>Cellvibrionaceae</taxon>
        <taxon>Cellvibrio</taxon>
    </lineage>
</organism>
<protein>
    <submittedName>
        <fullName evidence="2">Uncharacterized protein</fullName>
    </submittedName>
</protein>